<gene>
    <name evidence="1" type="ORF">JYZ213_LOCUS43389</name>
    <name evidence="2" type="ORF">OXD698_LOCUS30176</name>
</gene>
<proteinExistence type="predicted"/>
<dbReference type="Proteomes" id="UP000663845">
    <property type="component" value="Unassembled WGS sequence"/>
</dbReference>
<comment type="caution">
    <text evidence="1">The sequence shown here is derived from an EMBL/GenBank/DDBJ whole genome shotgun (WGS) entry which is preliminary data.</text>
</comment>
<dbReference type="EMBL" id="CAJOAZ010003510">
    <property type="protein sequence ID" value="CAF4012256.1"/>
    <property type="molecule type" value="Genomic_DNA"/>
</dbReference>
<dbReference type="AlphaFoldDB" id="A0A815SWQ4"/>
<sequence>MLLPAHGSQIRTNTGVPTNIAFLLQLLVIQAEKYIGIKPEESRINCSDTVNLLQSFGLYKQDGAVYDCSIMFTLYNSFTIVKRSG</sequence>
<evidence type="ECO:0000313" key="2">
    <source>
        <dbReference type="EMBL" id="CAF4012256.1"/>
    </source>
</evidence>
<protein>
    <submittedName>
        <fullName evidence="1">Uncharacterized protein</fullName>
    </submittedName>
</protein>
<dbReference type="EMBL" id="CAJNOG010002307">
    <property type="protein sequence ID" value="CAF1499359.1"/>
    <property type="molecule type" value="Genomic_DNA"/>
</dbReference>
<reference evidence="1" key="1">
    <citation type="submission" date="2021-02" db="EMBL/GenBank/DDBJ databases">
        <authorList>
            <person name="Nowell W R."/>
        </authorList>
    </citation>
    <scope>NUCLEOTIDE SEQUENCE</scope>
</reference>
<accession>A0A815SWQ4</accession>
<evidence type="ECO:0000313" key="3">
    <source>
        <dbReference type="Proteomes" id="UP000663845"/>
    </source>
</evidence>
<name>A0A815SWQ4_9BILA</name>
<organism evidence="1 3">
    <name type="scientific">Adineta steineri</name>
    <dbReference type="NCBI Taxonomy" id="433720"/>
    <lineage>
        <taxon>Eukaryota</taxon>
        <taxon>Metazoa</taxon>
        <taxon>Spiralia</taxon>
        <taxon>Gnathifera</taxon>
        <taxon>Rotifera</taxon>
        <taxon>Eurotatoria</taxon>
        <taxon>Bdelloidea</taxon>
        <taxon>Adinetida</taxon>
        <taxon>Adinetidae</taxon>
        <taxon>Adineta</taxon>
    </lineage>
</organism>
<evidence type="ECO:0000313" key="1">
    <source>
        <dbReference type="EMBL" id="CAF1499359.1"/>
    </source>
</evidence>
<dbReference type="Proteomes" id="UP000663844">
    <property type="component" value="Unassembled WGS sequence"/>
</dbReference>